<protein>
    <submittedName>
        <fullName evidence="1">Uncharacterized protein</fullName>
    </submittedName>
</protein>
<reference evidence="1 2" key="1">
    <citation type="submission" date="2017-02" db="EMBL/GenBank/DDBJ databases">
        <authorList>
            <person name="Peterson S.W."/>
        </authorList>
    </citation>
    <scope>NUCLEOTIDE SEQUENCE [LARGE SCALE GENOMIC DNA]</scope>
    <source>
        <strain evidence="1 2">DSM 24412</strain>
    </source>
</reference>
<keyword evidence="2" id="KW-1185">Reference proteome</keyword>
<dbReference type="AlphaFoldDB" id="A0A1T5A215"/>
<evidence type="ECO:0000313" key="1">
    <source>
        <dbReference type="EMBL" id="SKB29018.1"/>
    </source>
</evidence>
<sequence>MSYTSDRQSIKATSHKSDFLNFSGFQFEAYFTEFAGEDDDVMDKPYSNNSDAGFAINDLKQEV</sequence>
<dbReference type="RefSeq" id="WP_079555838.1">
    <property type="nucleotide sequence ID" value="NZ_CP021904.1"/>
</dbReference>
<name>A0A1T5A215_9BACT</name>
<proteinExistence type="predicted"/>
<evidence type="ECO:0000313" key="2">
    <source>
        <dbReference type="Proteomes" id="UP000191055"/>
    </source>
</evidence>
<accession>A0A1T5A215</accession>
<organism evidence="1 2">
    <name type="scientific">Alkalitalea saponilacus</name>
    <dbReference type="NCBI Taxonomy" id="889453"/>
    <lineage>
        <taxon>Bacteria</taxon>
        <taxon>Pseudomonadati</taxon>
        <taxon>Bacteroidota</taxon>
        <taxon>Bacteroidia</taxon>
        <taxon>Marinilabiliales</taxon>
        <taxon>Marinilabiliaceae</taxon>
        <taxon>Alkalitalea</taxon>
    </lineage>
</organism>
<dbReference type="KEGG" id="asx:CDL62_07000"/>
<dbReference type="Proteomes" id="UP000191055">
    <property type="component" value="Unassembled WGS sequence"/>
</dbReference>
<dbReference type="EMBL" id="FUYV01000001">
    <property type="protein sequence ID" value="SKB29018.1"/>
    <property type="molecule type" value="Genomic_DNA"/>
</dbReference>
<gene>
    <name evidence="1" type="ORF">SAMN03080601_00037</name>
</gene>